<dbReference type="PANTHER" id="PTHR30195:SF15">
    <property type="entry name" value="TYPE I RESTRICTION ENZYME HINDI ENDONUCLEASE SUBUNIT"/>
    <property type="match status" value="1"/>
</dbReference>
<evidence type="ECO:0000256" key="3">
    <source>
        <dbReference type="ARBA" id="ARBA00012654"/>
    </source>
</evidence>
<dbReference type="GO" id="GO:0005524">
    <property type="term" value="F:ATP binding"/>
    <property type="evidence" value="ECO:0007669"/>
    <property type="project" value="UniProtKB-KW"/>
</dbReference>
<dbReference type="CDD" id="cd18030">
    <property type="entry name" value="DEXHc_RE_I_HsdR"/>
    <property type="match status" value="1"/>
</dbReference>
<dbReference type="InterPro" id="IPR014001">
    <property type="entry name" value="Helicase_ATP-bd"/>
</dbReference>
<keyword evidence="8 12" id="KW-0378">Hydrolase</keyword>
<keyword evidence="7" id="KW-0255">Endonuclease</keyword>
<dbReference type="AlphaFoldDB" id="A0A0E3PKP4"/>
<dbReference type="Pfam" id="PF18766">
    <property type="entry name" value="SWI2_SNF2"/>
    <property type="match status" value="1"/>
</dbReference>
<dbReference type="GeneID" id="24870631"/>
<dbReference type="CDD" id="cd22332">
    <property type="entry name" value="HsdR_N"/>
    <property type="match status" value="1"/>
</dbReference>
<dbReference type="InterPro" id="IPR027417">
    <property type="entry name" value="P-loop_NTPase"/>
</dbReference>
<dbReference type="InterPro" id="IPR004473">
    <property type="entry name" value="Restrct_endonuc_typeI_HsdR"/>
</dbReference>
<organism evidence="12 13">
    <name type="scientific">Methanosarcina siciliae C2J</name>
    <dbReference type="NCBI Taxonomy" id="1434118"/>
    <lineage>
        <taxon>Archaea</taxon>
        <taxon>Methanobacteriati</taxon>
        <taxon>Methanobacteriota</taxon>
        <taxon>Stenosarchaea group</taxon>
        <taxon>Methanomicrobia</taxon>
        <taxon>Methanosarcinales</taxon>
        <taxon>Methanosarcinaceae</taxon>
        <taxon>Methanosarcina</taxon>
    </lineage>
</organism>
<evidence type="ECO:0000256" key="5">
    <source>
        <dbReference type="ARBA" id="ARBA00022741"/>
    </source>
</evidence>
<dbReference type="STRING" id="1434118.MSSAC_1047"/>
<reference evidence="12 13" key="1">
    <citation type="submission" date="2014-07" db="EMBL/GenBank/DDBJ databases">
        <title>Methanogenic archaea and the global carbon cycle.</title>
        <authorList>
            <person name="Henriksen J.R."/>
            <person name="Luke J."/>
            <person name="Reinhart S."/>
            <person name="Benedict M.N."/>
            <person name="Youngblut N.D."/>
            <person name="Metcalf M.E."/>
            <person name="Whitaker R.J."/>
            <person name="Metcalf W.W."/>
        </authorList>
    </citation>
    <scope>NUCLEOTIDE SEQUENCE [LARGE SCALE GENOMIC DNA]</scope>
    <source>
        <strain evidence="12 13">C2J</strain>
    </source>
</reference>
<dbReference type="EMBL" id="CP009508">
    <property type="protein sequence ID" value="AKB35637.1"/>
    <property type="molecule type" value="Genomic_DNA"/>
</dbReference>
<keyword evidence="9" id="KW-0067">ATP-binding</keyword>
<dbReference type="Gene3D" id="3.40.50.300">
    <property type="entry name" value="P-loop containing nucleotide triphosphate hydrolases"/>
    <property type="match status" value="2"/>
</dbReference>
<name>A0A0E3PKP4_9EURY</name>
<dbReference type="Proteomes" id="UP000033123">
    <property type="component" value="Chromosome"/>
</dbReference>
<dbReference type="PROSITE" id="PS51192">
    <property type="entry name" value="HELICASE_ATP_BIND_1"/>
    <property type="match status" value="1"/>
</dbReference>
<evidence type="ECO:0000256" key="8">
    <source>
        <dbReference type="ARBA" id="ARBA00022801"/>
    </source>
</evidence>
<evidence type="ECO:0000256" key="4">
    <source>
        <dbReference type="ARBA" id="ARBA00022722"/>
    </source>
</evidence>
<dbReference type="GO" id="GO:0009035">
    <property type="term" value="F:type I site-specific deoxyribonuclease activity"/>
    <property type="evidence" value="ECO:0007669"/>
    <property type="project" value="UniProtKB-EC"/>
</dbReference>
<dbReference type="KEGG" id="msj:MSSAC_1047"/>
<evidence type="ECO:0000313" key="12">
    <source>
        <dbReference type="EMBL" id="AKB35637.1"/>
    </source>
</evidence>
<keyword evidence="10" id="KW-0238">DNA-binding</keyword>
<dbReference type="Gene3D" id="3.90.1570.50">
    <property type="match status" value="1"/>
</dbReference>
<gene>
    <name evidence="12" type="ORF">MSSAC_1047</name>
</gene>
<dbReference type="GO" id="GO:0120545">
    <property type="term" value="F:nucleic acid conformation isomerase activity"/>
    <property type="evidence" value="ECO:0007669"/>
    <property type="project" value="UniProtKB-ARBA"/>
</dbReference>
<evidence type="ECO:0000259" key="11">
    <source>
        <dbReference type="PROSITE" id="PS51192"/>
    </source>
</evidence>
<evidence type="ECO:0000256" key="9">
    <source>
        <dbReference type="ARBA" id="ARBA00022840"/>
    </source>
</evidence>
<dbReference type="RefSeq" id="WP_048180722.1">
    <property type="nucleotide sequence ID" value="NZ_CP009508.1"/>
</dbReference>
<dbReference type="Pfam" id="PF04313">
    <property type="entry name" value="HSDR_N"/>
    <property type="match status" value="1"/>
</dbReference>
<keyword evidence="5" id="KW-0547">Nucleotide-binding</keyword>
<keyword evidence="4" id="KW-0540">Nuclease</keyword>
<dbReference type="HOGENOM" id="CLU_005762_0_1_2"/>
<protein>
    <recommendedName>
        <fullName evidence="3">type I site-specific deoxyribonuclease</fullName>
        <ecNumber evidence="3">3.1.21.3</ecNumber>
    </recommendedName>
</protein>
<dbReference type="InterPro" id="IPR051268">
    <property type="entry name" value="Type-I_R_enzyme_R_subunit"/>
</dbReference>
<sequence>MTTVGKSERETQDRIIKLFCDKQLLGYRYLGNWIDREGNSNIEKGLLEAYLTKSGYTPTQIGIALYKLDIEANNHSRSLYSNNQAVYSLLRYGVPVKTEAGKVTDSVRLINWQEPEKNDFAIAEEVTLRGKRERRPDIVLYVNGIAIGVLELKNSRVSIEDGIRQSLSNQQPEFNEWFFSTVQFIFAGNDSEGLRYGAIGTQEKYFLKWKEDEEDDSRFKLDKYLLKMCNKNRLIELMHDFVLFDGGTKKLPRFHQYFAIKAAQEYVRQHRGGIIWHTQGSGKSIVMVLLAKWILENNPNARVVIVTDRDELDKQIKGIFNGAGEEIKRTTSGRELMNCLGQANPRLLCSLVHKFGRKGVDNFDAFIKDLESQPGKTVGEVFAFVDECHRTQSGKLHRAMKAIMPNAVFIGFTGTPLLKKDKQTSLEVFGGYIHTYKFSEAVEDKVVLDLVYEARDIDQRLGSEQKIDAWFEAKTRGLNDWQKDELKKHWGTMQKLLSSRSRMDRVVSDIIYDFGVRPRLSDERGNAILVASSIYEACKYFTLFQKTLFKGKCAVVTSYNPQAQDVTKEDTGANTETEKEFIYNTYTELLKDIETNPGMTKTETYEEEAKSLFTKEPANMKLLIVVDKLLTGFDAPPCTYLYIDKSMKDHGLFQAICRTNRLDGEDKIFGYIVDYKDLFKNLVNDKGTGALQVYSSELDRSAGGVDPDVLMHDRLKKGREHLDNALEALALLCEPVEPPKGELEHIHYFCGNTEIPTDLQEHETQRAALYKATASLVRSYANIADELEAAGYGSSDIARIKQLLEHYLNIRGIIRKASGESLDLKAYEADMRHLIDTYIEAAEPRKVSSFEDMPLLEMIVKTGIDKAIVTQLGGLKGNRHAVAEIIENNVRSKIIKEHLNDPAYYEKMSALLDEIIAARKAKAIEYEEYLKRIADLVKHVEAGHEDDILDVLKKSPALRALYNNMQSDGRYSEYQEKESSGEYITPSDRTLDLALKIDEAVKEVRSDDWRGVEPRERAIKQALYDILHDIAEVERIFIIIKAQKEY</sequence>
<keyword evidence="6" id="KW-0680">Restriction system</keyword>
<dbReference type="InterPro" id="IPR007409">
    <property type="entry name" value="Restrct_endonuc_type1_HsdR_N"/>
</dbReference>
<dbReference type="PANTHER" id="PTHR30195">
    <property type="entry name" value="TYPE I SITE-SPECIFIC DEOXYRIBONUCLEASE PROTEIN SUBUNIT M AND R"/>
    <property type="match status" value="1"/>
</dbReference>
<evidence type="ECO:0000313" key="13">
    <source>
        <dbReference type="Proteomes" id="UP000033123"/>
    </source>
</evidence>
<dbReference type="CDD" id="cd18800">
    <property type="entry name" value="SF2_C_EcoR124I-like"/>
    <property type="match status" value="1"/>
</dbReference>
<dbReference type="InterPro" id="IPR040980">
    <property type="entry name" value="SWI2_SNF2"/>
</dbReference>
<dbReference type="InterPro" id="IPR055180">
    <property type="entry name" value="HsdR_RecA-like_helicase_dom_2"/>
</dbReference>
<comment type="catalytic activity">
    <reaction evidence="1">
        <text>Endonucleolytic cleavage of DNA to give random double-stranded fragments with terminal 5'-phosphates, ATP is simultaneously hydrolyzed.</text>
        <dbReference type="EC" id="3.1.21.3"/>
    </reaction>
</comment>
<proteinExistence type="inferred from homology"/>
<dbReference type="SMART" id="SM00487">
    <property type="entry name" value="DEXDc"/>
    <property type="match status" value="1"/>
</dbReference>
<dbReference type="GO" id="GO:0003677">
    <property type="term" value="F:DNA binding"/>
    <property type="evidence" value="ECO:0007669"/>
    <property type="project" value="UniProtKB-KW"/>
</dbReference>
<dbReference type="EC" id="3.1.21.3" evidence="3"/>
<dbReference type="Pfam" id="PF22679">
    <property type="entry name" value="T1R_D3-like"/>
    <property type="match status" value="1"/>
</dbReference>
<dbReference type="NCBIfam" id="TIGR00348">
    <property type="entry name" value="hsdR"/>
    <property type="match status" value="1"/>
</dbReference>
<feature type="domain" description="Helicase ATP-binding" evidence="11">
    <location>
        <begin position="264"/>
        <end position="434"/>
    </location>
</feature>
<dbReference type="PATRIC" id="fig|1434118.4.peg.1346"/>
<accession>A0A0E3PKP4</accession>
<evidence type="ECO:0000256" key="7">
    <source>
        <dbReference type="ARBA" id="ARBA00022759"/>
    </source>
</evidence>
<evidence type="ECO:0000256" key="10">
    <source>
        <dbReference type="ARBA" id="ARBA00023125"/>
    </source>
</evidence>
<comment type="similarity">
    <text evidence="2">Belongs to the HsdR family.</text>
</comment>
<dbReference type="REBASE" id="109101">
    <property type="entry name" value="MsiC2JORF1042P"/>
</dbReference>
<evidence type="ECO:0000256" key="1">
    <source>
        <dbReference type="ARBA" id="ARBA00000851"/>
    </source>
</evidence>
<dbReference type="SUPFAM" id="SSF52540">
    <property type="entry name" value="P-loop containing nucleoside triphosphate hydrolases"/>
    <property type="match status" value="1"/>
</dbReference>
<dbReference type="GO" id="GO:0009307">
    <property type="term" value="P:DNA restriction-modification system"/>
    <property type="evidence" value="ECO:0007669"/>
    <property type="project" value="UniProtKB-KW"/>
</dbReference>
<evidence type="ECO:0000256" key="6">
    <source>
        <dbReference type="ARBA" id="ARBA00022747"/>
    </source>
</evidence>
<evidence type="ECO:0000256" key="2">
    <source>
        <dbReference type="ARBA" id="ARBA00008598"/>
    </source>
</evidence>